<evidence type="ECO:0000256" key="2">
    <source>
        <dbReference type="ARBA" id="ARBA00022692"/>
    </source>
</evidence>
<dbReference type="GO" id="GO:0008271">
    <property type="term" value="F:secondary active sulfate transmembrane transporter activity"/>
    <property type="evidence" value="ECO:0007669"/>
    <property type="project" value="InterPro"/>
</dbReference>
<dbReference type="NCBIfam" id="TIGR00815">
    <property type="entry name" value="sulP"/>
    <property type="match status" value="1"/>
</dbReference>
<evidence type="ECO:0000256" key="3">
    <source>
        <dbReference type="ARBA" id="ARBA00022989"/>
    </source>
</evidence>
<dbReference type="InterPro" id="IPR011547">
    <property type="entry name" value="SLC26A/SulP_dom"/>
</dbReference>
<proteinExistence type="predicted"/>
<comment type="subcellular location">
    <subcellularLocation>
        <location evidence="1">Membrane</location>
        <topology evidence="1">Multi-pass membrane protein</topology>
    </subcellularLocation>
</comment>
<dbReference type="Proteomes" id="UP000226437">
    <property type="component" value="Unassembled WGS sequence"/>
</dbReference>
<keyword evidence="2 5" id="KW-0812">Transmembrane</keyword>
<feature type="transmembrane region" description="Helical" evidence="5">
    <location>
        <begin position="21"/>
        <end position="45"/>
    </location>
</feature>
<organism evidence="7 8">
    <name type="scientific">Neolewinella marina</name>
    <dbReference type="NCBI Taxonomy" id="438751"/>
    <lineage>
        <taxon>Bacteria</taxon>
        <taxon>Pseudomonadati</taxon>
        <taxon>Bacteroidota</taxon>
        <taxon>Saprospiria</taxon>
        <taxon>Saprospirales</taxon>
        <taxon>Lewinellaceae</taxon>
        <taxon>Neolewinella</taxon>
    </lineage>
</organism>
<dbReference type="Gene3D" id="3.30.750.24">
    <property type="entry name" value="STAS domain"/>
    <property type="match status" value="1"/>
</dbReference>
<feature type="transmembrane region" description="Helical" evidence="5">
    <location>
        <begin position="51"/>
        <end position="67"/>
    </location>
</feature>
<dbReference type="InterPro" id="IPR018045">
    <property type="entry name" value="S04_transporter_CS"/>
</dbReference>
<evidence type="ECO:0000259" key="6">
    <source>
        <dbReference type="PROSITE" id="PS50801"/>
    </source>
</evidence>
<evidence type="ECO:0000313" key="8">
    <source>
        <dbReference type="Proteomes" id="UP000226437"/>
    </source>
</evidence>
<keyword evidence="3 5" id="KW-1133">Transmembrane helix</keyword>
<accession>A0A2G0CGL7</accession>
<feature type="domain" description="STAS" evidence="6">
    <location>
        <begin position="440"/>
        <end position="555"/>
    </location>
</feature>
<feature type="transmembrane region" description="Helical" evidence="5">
    <location>
        <begin position="133"/>
        <end position="151"/>
    </location>
</feature>
<comment type="caution">
    <text evidence="7">The sequence shown here is derived from an EMBL/GenBank/DDBJ whole genome shotgun (WGS) entry which is preliminary data.</text>
</comment>
<dbReference type="GO" id="GO:0016020">
    <property type="term" value="C:membrane"/>
    <property type="evidence" value="ECO:0007669"/>
    <property type="project" value="UniProtKB-SubCell"/>
</dbReference>
<feature type="transmembrane region" description="Helical" evidence="5">
    <location>
        <begin position="253"/>
        <end position="273"/>
    </location>
</feature>
<dbReference type="Pfam" id="PF00916">
    <property type="entry name" value="Sulfate_transp"/>
    <property type="match status" value="1"/>
</dbReference>
<gene>
    <name evidence="7" type="ORF">CGL56_06570</name>
</gene>
<dbReference type="SUPFAM" id="SSF52091">
    <property type="entry name" value="SpoIIaa-like"/>
    <property type="match status" value="1"/>
</dbReference>
<protein>
    <submittedName>
        <fullName evidence="7">Sodium-independent anion transporter</fullName>
    </submittedName>
</protein>
<dbReference type="CDD" id="cd07042">
    <property type="entry name" value="STAS_SulP_like_sulfate_transporter"/>
    <property type="match status" value="1"/>
</dbReference>
<dbReference type="OrthoDB" id="9771198at2"/>
<dbReference type="EMBL" id="PDLO01000002">
    <property type="protein sequence ID" value="PHK99119.1"/>
    <property type="molecule type" value="Genomic_DNA"/>
</dbReference>
<dbReference type="InterPro" id="IPR001902">
    <property type="entry name" value="SLC26A/SulP_fam"/>
</dbReference>
<feature type="transmembrane region" description="Helical" evidence="5">
    <location>
        <begin position="389"/>
        <end position="416"/>
    </location>
</feature>
<name>A0A2G0CGL7_9BACT</name>
<feature type="transmembrane region" description="Helical" evidence="5">
    <location>
        <begin position="74"/>
        <end position="94"/>
    </location>
</feature>
<sequence>MSLLRRLPLPDWILHYDRRWLRGDVVAGLTVGVMLIPQGMAYAMLAGLPPIYGLYAATLPLLVYALMGSSRQLAVGPVAMDSLLTATGVGALAAVGTENYLYLAILLALLVGIIQFSAGVLRLGFLVDLLSRPIISGFTSAAALIIGLSQLQHLLGVNLGRSSFVHDILISAVQHLNEVNLPTLGIGVAGIALLLLVKRYAPVVPGPLVVVVVAALAVFFGGLADSGVKIVGEVPAGLPAFGIPGIAWGDVQALLPTALTIALIGFMEGIAVAKAVNARHRHYTVEPNRELLAIGASNIGSSLVSGFPVAGGFSRTAVNDQAGAQTGLASIISAALIVLTLLFLTPWFYYLPQAVLASIIMVAVFKLIDWREALRLWRVDRSDFWMLTATFIATLALGIQNGIAAGVVLSIGVHVYRSMRPHLAVLGQIGETHTFRNINRFTEARELPGILVVRFDAPLYFANLSYFQSQLERLLAERSGEVSVVVINAEGISGIDSSALYALRQFVETQKENGLTIRFAGLIGPARDALKKGGLYEIIGRENFYLDVADAVAAGAGEGQLQLALQTNVT</sequence>
<dbReference type="RefSeq" id="WP_099105736.1">
    <property type="nucleotide sequence ID" value="NZ_JAATJF010000002.1"/>
</dbReference>
<evidence type="ECO:0000313" key="7">
    <source>
        <dbReference type="EMBL" id="PHK99119.1"/>
    </source>
</evidence>
<evidence type="ECO:0000256" key="4">
    <source>
        <dbReference type="ARBA" id="ARBA00023136"/>
    </source>
</evidence>
<feature type="transmembrane region" description="Helical" evidence="5">
    <location>
        <begin position="322"/>
        <end position="344"/>
    </location>
</feature>
<feature type="transmembrane region" description="Helical" evidence="5">
    <location>
        <begin position="350"/>
        <end position="368"/>
    </location>
</feature>
<dbReference type="InterPro" id="IPR036513">
    <property type="entry name" value="STAS_dom_sf"/>
</dbReference>
<dbReference type="PROSITE" id="PS50801">
    <property type="entry name" value="STAS"/>
    <property type="match status" value="1"/>
</dbReference>
<dbReference type="AlphaFoldDB" id="A0A2G0CGL7"/>
<keyword evidence="8" id="KW-1185">Reference proteome</keyword>
<dbReference type="PROSITE" id="PS01130">
    <property type="entry name" value="SLC26A"/>
    <property type="match status" value="1"/>
</dbReference>
<evidence type="ECO:0000256" key="5">
    <source>
        <dbReference type="SAM" id="Phobius"/>
    </source>
</evidence>
<dbReference type="InterPro" id="IPR002645">
    <property type="entry name" value="STAS_dom"/>
</dbReference>
<feature type="transmembrane region" description="Helical" evidence="5">
    <location>
        <begin position="204"/>
        <end position="224"/>
    </location>
</feature>
<keyword evidence="4 5" id="KW-0472">Membrane</keyword>
<evidence type="ECO:0000256" key="1">
    <source>
        <dbReference type="ARBA" id="ARBA00004141"/>
    </source>
</evidence>
<reference evidence="7 8" key="1">
    <citation type="submission" date="2017-10" db="EMBL/GenBank/DDBJ databases">
        <title>The draft genome sequence of Lewinella marina KCTC 32374.</title>
        <authorList>
            <person name="Wang K."/>
        </authorList>
    </citation>
    <scope>NUCLEOTIDE SEQUENCE [LARGE SCALE GENOMIC DNA]</scope>
    <source>
        <strain evidence="7 8">MKG-38</strain>
    </source>
</reference>
<feature type="transmembrane region" description="Helical" evidence="5">
    <location>
        <begin position="179"/>
        <end position="197"/>
    </location>
</feature>
<feature type="transmembrane region" description="Helical" evidence="5">
    <location>
        <begin position="100"/>
        <end position="121"/>
    </location>
</feature>
<dbReference type="PANTHER" id="PTHR11814">
    <property type="entry name" value="SULFATE TRANSPORTER"/>
    <property type="match status" value="1"/>
</dbReference>
<dbReference type="Pfam" id="PF01740">
    <property type="entry name" value="STAS"/>
    <property type="match status" value="1"/>
</dbReference>